<evidence type="ECO:0000313" key="1">
    <source>
        <dbReference type="EMBL" id="PLS01500.1"/>
    </source>
</evidence>
<gene>
    <name evidence="1" type="ORF">CVD27_24905</name>
</gene>
<sequence>MKNIITFGSCLSATVANQLEVMGDFYRVSSVQHNRIDQFMENYVYKTSSPLKEEDMGLKVKENFQYVNVFRNQFDHLELGKALPFKREQNSLMHPINAINDGNIKLLLIDNYPDMFFKVYKHKTIGSKFFINKGYLEEEPSSMEFVNKLLDPKEASELYNDLISYCESKNDNLITVFMHFPVNLKMNDAINKREKDFIASIEGLKEKHDQFFVISPKEITIEDLSNPKDPYHYKDETYKKYALEIKELLRQNELILG</sequence>
<dbReference type="RefSeq" id="WP_101651497.1">
    <property type="nucleotide sequence ID" value="NZ_PGVE01000094.1"/>
</dbReference>
<accession>A0A2N5H7L5</accession>
<evidence type="ECO:0000313" key="2">
    <source>
        <dbReference type="Proteomes" id="UP000234950"/>
    </source>
</evidence>
<protein>
    <recommendedName>
        <fullName evidence="3">GSCFA domain-containing protein</fullName>
    </recommendedName>
</protein>
<dbReference type="OrthoDB" id="7068372at2"/>
<keyword evidence="2" id="KW-1185">Reference proteome</keyword>
<dbReference type="EMBL" id="PGVE01000094">
    <property type="protein sequence ID" value="PLS01500.1"/>
    <property type="molecule type" value="Genomic_DNA"/>
</dbReference>
<comment type="caution">
    <text evidence="1">The sequence shown here is derived from an EMBL/GenBank/DDBJ whole genome shotgun (WGS) entry which is preliminary data.</text>
</comment>
<proteinExistence type="predicted"/>
<name>A0A2N5H7L5_9BACI</name>
<reference evidence="1 2" key="1">
    <citation type="submission" date="2017-11" db="EMBL/GenBank/DDBJ databases">
        <title>Comparitive Functional Genomics of Dry Heat Resistant strains isolated from the Viking Spacecraft.</title>
        <authorList>
            <person name="Seuylemezian A."/>
            <person name="Cooper K."/>
            <person name="Vaishampayan P."/>
        </authorList>
    </citation>
    <scope>NUCLEOTIDE SEQUENCE [LARGE SCALE GENOMIC DNA]</scope>
    <source>
        <strain evidence="1 2">V32-6</strain>
    </source>
</reference>
<organism evidence="1 2">
    <name type="scientific">Neobacillus cucumis</name>
    <dbReference type="NCBI Taxonomy" id="1740721"/>
    <lineage>
        <taxon>Bacteria</taxon>
        <taxon>Bacillati</taxon>
        <taxon>Bacillota</taxon>
        <taxon>Bacilli</taxon>
        <taxon>Bacillales</taxon>
        <taxon>Bacillaceae</taxon>
        <taxon>Neobacillus</taxon>
    </lineage>
</organism>
<dbReference type="Proteomes" id="UP000234950">
    <property type="component" value="Unassembled WGS sequence"/>
</dbReference>
<evidence type="ECO:0008006" key="3">
    <source>
        <dbReference type="Google" id="ProtNLM"/>
    </source>
</evidence>
<dbReference type="AlphaFoldDB" id="A0A2N5H7L5"/>